<proteinExistence type="predicted"/>
<sequence>MGVPADGKNMNVINRRFLGEKEESAGRKRRCITQAPKKQYTQTLSRGLFVLLQVISIVSEIIEAEIVEMERALETFEKKEATAS</sequence>
<dbReference type="AlphaFoldDB" id="A0A834WN84"/>
<keyword evidence="2" id="KW-1185">Reference proteome</keyword>
<comment type="caution">
    <text evidence="1">The sequence shown here is derived from an EMBL/GenBank/DDBJ whole genome shotgun (WGS) entry which is preliminary data.</text>
</comment>
<gene>
    <name evidence="1" type="ORF">G2W53_021213</name>
</gene>
<accession>A0A834WN84</accession>
<organism evidence="1 2">
    <name type="scientific">Senna tora</name>
    <dbReference type="NCBI Taxonomy" id="362788"/>
    <lineage>
        <taxon>Eukaryota</taxon>
        <taxon>Viridiplantae</taxon>
        <taxon>Streptophyta</taxon>
        <taxon>Embryophyta</taxon>
        <taxon>Tracheophyta</taxon>
        <taxon>Spermatophyta</taxon>
        <taxon>Magnoliopsida</taxon>
        <taxon>eudicotyledons</taxon>
        <taxon>Gunneridae</taxon>
        <taxon>Pentapetalae</taxon>
        <taxon>rosids</taxon>
        <taxon>fabids</taxon>
        <taxon>Fabales</taxon>
        <taxon>Fabaceae</taxon>
        <taxon>Caesalpinioideae</taxon>
        <taxon>Cassia clade</taxon>
        <taxon>Senna</taxon>
    </lineage>
</organism>
<evidence type="ECO:0000313" key="1">
    <source>
        <dbReference type="EMBL" id="KAF7823069.1"/>
    </source>
</evidence>
<dbReference type="Proteomes" id="UP000634136">
    <property type="component" value="Unassembled WGS sequence"/>
</dbReference>
<reference evidence="1" key="1">
    <citation type="submission" date="2020-09" db="EMBL/GenBank/DDBJ databases">
        <title>Genome-Enabled Discovery of Anthraquinone Biosynthesis in Senna tora.</title>
        <authorList>
            <person name="Kang S.-H."/>
            <person name="Pandey R.P."/>
            <person name="Lee C.-M."/>
            <person name="Sim J.-S."/>
            <person name="Jeong J.-T."/>
            <person name="Choi B.-S."/>
            <person name="Jung M."/>
            <person name="Ginzburg D."/>
            <person name="Zhao K."/>
            <person name="Won S.Y."/>
            <person name="Oh T.-J."/>
            <person name="Yu Y."/>
            <person name="Kim N.-H."/>
            <person name="Lee O.R."/>
            <person name="Lee T.-H."/>
            <person name="Bashyal P."/>
            <person name="Kim T.-S."/>
            <person name="Lee W.-H."/>
            <person name="Kawkins C."/>
            <person name="Kim C.-K."/>
            <person name="Kim J.S."/>
            <person name="Ahn B.O."/>
            <person name="Rhee S.Y."/>
            <person name="Sohng J.K."/>
        </authorList>
    </citation>
    <scope>NUCLEOTIDE SEQUENCE</scope>
    <source>
        <tissue evidence="1">Leaf</tissue>
    </source>
</reference>
<protein>
    <submittedName>
        <fullName evidence="1">Uncharacterized protein</fullName>
    </submittedName>
</protein>
<name>A0A834WN84_9FABA</name>
<evidence type="ECO:0000313" key="2">
    <source>
        <dbReference type="Proteomes" id="UP000634136"/>
    </source>
</evidence>
<dbReference type="EMBL" id="JAAIUW010000007">
    <property type="protein sequence ID" value="KAF7823069.1"/>
    <property type="molecule type" value="Genomic_DNA"/>
</dbReference>